<proteinExistence type="predicted"/>
<evidence type="ECO:0000259" key="1">
    <source>
        <dbReference type="Pfam" id="PF02538"/>
    </source>
</evidence>
<sequence length="668" mass="69625">MKRIALICNRGFSDLLVLGRQNRPDPYALCTPQSPWEQWIPARQRLEIDARIDAAGEQVQPLDLDALIAQLEPLAPELDAVAVCLLFSWRNPAHERAIAQALARHFPALEIGLSHGFGHLHTEYERTLQTVLALAGPLAPPAPPTAVQADAPTLAHRLGTIADGMQSVLVEQAVSSIAREAMDCAAAIFLPDGRLIAQARSLPLLLGSLSPAVRGLLAAYPAEGMRAGDGFMLNDPWAGGTHLPDITLVRPVFHAGRLAALLACILHHQDVGGTAAGSLPSNATHIHQEGIIIPPLRLYQDHAIQPDILRLLQANSRTPENLRGDLAAQWQALLAGEPPLQELLAQAGSGFEAQCAAQLAASAALARAAIAQLPEGEYGYADALDGDGVVPDQIRIAVRLTVRAGEIEVDLSGCADQCTGPANASRGAVQAAITYFARILAPHGASDEGCLEPIRVRHRPGSLVDPQYPAAVNARTNLLKILVNALLGALAQADPARFPAPNAGAAVVLSMAGRRADGRPWMYTEIIAAGAGGTPQGAGAAGVSTDISNARNTPAEVLEAQAPLRVETVAVRAGSGGAGRHRGGDGVLRRYRLLEGTATLSYRGERHSIAPQGVLGGQPGECAQAFIERAGGETLALSAKSTATLFAGDRLTIATAGAGGWGAAPSSS</sequence>
<dbReference type="RefSeq" id="WP_231041786.1">
    <property type="nucleotide sequence ID" value="NZ_CP106881.1"/>
</dbReference>
<dbReference type="Pfam" id="PF05378">
    <property type="entry name" value="Hydant_A_N"/>
    <property type="match status" value="1"/>
</dbReference>
<dbReference type="PANTHER" id="PTHR11365:SF23">
    <property type="entry name" value="HYPOTHETICAL 5-OXOPROLINASE (EUROFUNG)-RELATED"/>
    <property type="match status" value="1"/>
</dbReference>
<dbReference type="InterPro" id="IPR003692">
    <property type="entry name" value="Hydantoinase_B"/>
</dbReference>
<evidence type="ECO:0000313" key="3">
    <source>
        <dbReference type="EMBL" id="UYG50689.1"/>
    </source>
</evidence>
<dbReference type="InterPro" id="IPR045079">
    <property type="entry name" value="Oxoprolinase-like"/>
</dbReference>
<evidence type="ECO:0000313" key="4">
    <source>
        <dbReference type="Proteomes" id="UP001162800"/>
    </source>
</evidence>
<protein>
    <submittedName>
        <fullName evidence="3">Hydantoinase B/oxoprolinase family protein</fullName>
    </submittedName>
</protein>
<keyword evidence="4" id="KW-1185">Reference proteome</keyword>
<dbReference type="Pfam" id="PF02538">
    <property type="entry name" value="Hydantoinase_B"/>
    <property type="match status" value="1"/>
</dbReference>
<feature type="domain" description="Hydantoinase/oxoprolinase N-terminal" evidence="2">
    <location>
        <begin position="2"/>
        <end position="105"/>
    </location>
</feature>
<organism evidence="3 4">
    <name type="scientific">Comamonas endophytica</name>
    <dbReference type="NCBI Taxonomy" id="2949090"/>
    <lineage>
        <taxon>Bacteria</taxon>
        <taxon>Pseudomonadati</taxon>
        <taxon>Pseudomonadota</taxon>
        <taxon>Betaproteobacteria</taxon>
        <taxon>Burkholderiales</taxon>
        <taxon>Comamonadaceae</taxon>
        <taxon>Comamonas</taxon>
    </lineage>
</organism>
<dbReference type="EMBL" id="CP106881">
    <property type="protein sequence ID" value="UYG50689.1"/>
    <property type="molecule type" value="Genomic_DNA"/>
</dbReference>
<evidence type="ECO:0000259" key="2">
    <source>
        <dbReference type="Pfam" id="PF05378"/>
    </source>
</evidence>
<feature type="domain" description="Hydantoinase B/oxoprolinase" evidence="1">
    <location>
        <begin position="154"/>
        <end position="663"/>
    </location>
</feature>
<accession>A0ABY6G897</accession>
<dbReference type="Proteomes" id="UP001162800">
    <property type="component" value="Chromosome"/>
</dbReference>
<gene>
    <name evidence="3" type="ORF">M9799_11355</name>
</gene>
<dbReference type="PANTHER" id="PTHR11365">
    <property type="entry name" value="5-OXOPROLINASE RELATED"/>
    <property type="match status" value="1"/>
</dbReference>
<name>A0ABY6G897_9BURK</name>
<reference evidence="3" key="1">
    <citation type="submission" date="2022-09" db="EMBL/GenBank/DDBJ databases">
        <title>The complete genome of Acidovorax sp. 5MLIR.</title>
        <authorList>
            <person name="Liu L."/>
            <person name="Yue J."/>
            <person name="Yang F."/>
            <person name="Yuan J."/>
            <person name="Li L."/>
        </authorList>
    </citation>
    <scope>NUCLEOTIDE SEQUENCE</scope>
    <source>
        <strain evidence="3">5MLIR</strain>
    </source>
</reference>
<dbReference type="InterPro" id="IPR008040">
    <property type="entry name" value="Hydant_A_N"/>
</dbReference>